<evidence type="ECO:0000256" key="6">
    <source>
        <dbReference type="ARBA" id="ARBA00022840"/>
    </source>
</evidence>
<dbReference type="Gene3D" id="1.10.510.10">
    <property type="entry name" value="Transferase(Phosphotransferase) domain 1"/>
    <property type="match status" value="1"/>
</dbReference>
<dbReference type="EMBL" id="FJ067728">
    <property type="protein sequence ID" value="AFG70971.1"/>
    <property type="molecule type" value="Genomic_DNA"/>
</dbReference>
<dbReference type="GO" id="GO:0004674">
    <property type="term" value="F:protein serine/threonine kinase activity"/>
    <property type="evidence" value="ECO:0007669"/>
    <property type="project" value="UniProtKB-KW"/>
</dbReference>
<dbReference type="FunFam" id="1.10.510.10:FF:000312">
    <property type="entry name" value="Serine/threonine-protein kinase OXI1"/>
    <property type="match status" value="1"/>
</dbReference>
<dbReference type="SUPFAM" id="SSF56112">
    <property type="entry name" value="Protein kinase-like (PK-like)"/>
    <property type="match status" value="1"/>
</dbReference>
<proteinExistence type="predicted"/>
<dbReference type="InterPro" id="IPR011009">
    <property type="entry name" value="Kinase-like_dom_sf"/>
</dbReference>
<evidence type="ECO:0000256" key="8">
    <source>
        <dbReference type="ARBA" id="ARBA00048679"/>
    </source>
</evidence>
<keyword evidence="3" id="KW-0808">Transferase</keyword>
<feature type="non-terminal residue" evidence="11">
    <location>
        <position position="157"/>
    </location>
</feature>
<sequence length="157" mass="17843">GEVEGTMKSHSFVGTVEYIAPEVLWCTGHSFPVDWWSLGILMYEMKYGKTPFRGSSRKETFFNIMCKDPQITGPWSPLKDLIKKLLVKDPSKRLGFSMGATDVKNHSFFHGLRWEDLQFVCRPPFVPDSDTDTAMLDQGCRPPFVPDSDTDTAMLDQ</sequence>
<dbReference type="EMBL" id="FJ067726">
    <property type="protein sequence ID" value="AFG70972.1"/>
    <property type="molecule type" value="Genomic_DNA"/>
</dbReference>
<dbReference type="Pfam" id="PF00069">
    <property type="entry name" value="Pkinase"/>
    <property type="match status" value="1"/>
</dbReference>
<evidence type="ECO:0000259" key="9">
    <source>
        <dbReference type="PROSITE" id="PS50011"/>
    </source>
</evidence>
<dbReference type="EC" id="2.7.11.1" evidence="1"/>
<evidence type="ECO:0000256" key="2">
    <source>
        <dbReference type="ARBA" id="ARBA00022527"/>
    </source>
</evidence>
<protein>
    <recommendedName>
        <fullName evidence="1">non-specific serine/threonine protein kinase</fullName>
        <ecNumber evidence="1">2.7.11.1</ecNumber>
    </recommendedName>
</protein>
<accession>H9X9M8</accession>
<feature type="domain" description="AGC-kinase C-terminal" evidence="10">
    <location>
        <begin position="110"/>
        <end position="157"/>
    </location>
</feature>
<dbReference type="EMBL" id="FJ067739">
    <property type="protein sequence ID" value="AFG70980.1"/>
    <property type="molecule type" value="Genomic_DNA"/>
</dbReference>
<keyword evidence="6" id="KW-0067">ATP-binding</keyword>
<dbReference type="PROSITE" id="PS50011">
    <property type="entry name" value="PROTEIN_KINASE_DOM"/>
    <property type="match status" value="1"/>
</dbReference>
<feature type="non-terminal residue" evidence="11">
    <location>
        <position position="1"/>
    </location>
</feature>
<evidence type="ECO:0000256" key="3">
    <source>
        <dbReference type="ARBA" id="ARBA00022679"/>
    </source>
</evidence>
<keyword evidence="2" id="KW-0723">Serine/threonine-protein kinase</keyword>
<dbReference type="InterPro" id="IPR000719">
    <property type="entry name" value="Prot_kinase_dom"/>
</dbReference>
<evidence type="ECO:0000256" key="5">
    <source>
        <dbReference type="ARBA" id="ARBA00022777"/>
    </source>
</evidence>
<feature type="domain" description="Protein kinase" evidence="9">
    <location>
        <begin position="1"/>
        <end position="109"/>
    </location>
</feature>
<keyword evidence="5" id="KW-0418">Kinase</keyword>
<dbReference type="GO" id="GO:0005524">
    <property type="term" value="F:ATP binding"/>
    <property type="evidence" value="ECO:0007669"/>
    <property type="project" value="UniProtKB-KW"/>
</dbReference>
<dbReference type="SMART" id="SM00220">
    <property type="entry name" value="S_TKc"/>
    <property type="match status" value="1"/>
</dbReference>
<name>H9X9M8_PINTA</name>
<comment type="catalytic activity">
    <reaction evidence="8">
        <text>L-seryl-[protein] + ATP = O-phospho-L-seryl-[protein] + ADP + H(+)</text>
        <dbReference type="Rhea" id="RHEA:17989"/>
        <dbReference type="Rhea" id="RHEA-COMP:9863"/>
        <dbReference type="Rhea" id="RHEA-COMP:11604"/>
        <dbReference type="ChEBI" id="CHEBI:15378"/>
        <dbReference type="ChEBI" id="CHEBI:29999"/>
        <dbReference type="ChEBI" id="CHEBI:30616"/>
        <dbReference type="ChEBI" id="CHEBI:83421"/>
        <dbReference type="ChEBI" id="CHEBI:456216"/>
        <dbReference type="EC" id="2.7.11.1"/>
    </reaction>
</comment>
<keyword evidence="4" id="KW-0547">Nucleotide-binding</keyword>
<dbReference type="PROSITE" id="PS51285">
    <property type="entry name" value="AGC_KINASE_CTER"/>
    <property type="match status" value="1"/>
</dbReference>
<gene>
    <name evidence="11" type="ORF">0_2092_01</name>
</gene>
<evidence type="ECO:0000259" key="10">
    <source>
        <dbReference type="PROSITE" id="PS51285"/>
    </source>
</evidence>
<dbReference type="InterPro" id="IPR000961">
    <property type="entry name" value="AGC-kinase_C"/>
</dbReference>
<evidence type="ECO:0000313" key="13">
    <source>
        <dbReference type="EMBL" id="AFG70980.1"/>
    </source>
</evidence>
<comment type="catalytic activity">
    <reaction evidence="7">
        <text>L-threonyl-[protein] + ATP = O-phospho-L-threonyl-[protein] + ADP + H(+)</text>
        <dbReference type="Rhea" id="RHEA:46608"/>
        <dbReference type="Rhea" id="RHEA-COMP:11060"/>
        <dbReference type="Rhea" id="RHEA-COMP:11605"/>
        <dbReference type="ChEBI" id="CHEBI:15378"/>
        <dbReference type="ChEBI" id="CHEBI:30013"/>
        <dbReference type="ChEBI" id="CHEBI:30616"/>
        <dbReference type="ChEBI" id="CHEBI:61977"/>
        <dbReference type="ChEBI" id="CHEBI:456216"/>
        <dbReference type="EC" id="2.7.11.1"/>
    </reaction>
</comment>
<evidence type="ECO:0000313" key="12">
    <source>
        <dbReference type="EMBL" id="AFG70972.1"/>
    </source>
</evidence>
<dbReference type="PANTHER" id="PTHR45637">
    <property type="entry name" value="FLIPPASE KINASE 1-RELATED"/>
    <property type="match status" value="1"/>
</dbReference>
<evidence type="ECO:0000256" key="7">
    <source>
        <dbReference type="ARBA" id="ARBA00047899"/>
    </source>
</evidence>
<evidence type="ECO:0000256" key="1">
    <source>
        <dbReference type="ARBA" id="ARBA00012513"/>
    </source>
</evidence>
<evidence type="ECO:0000256" key="4">
    <source>
        <dbReference type="ARBA" id="ARBA00022741"/>
    </source>
</evidence>
<evidence type="ECO:0000313" key="11">
    <source>
        <dbReference type="EMBL" id="AFG70971.1"/>
    </source>
</evidence>
<reference evidence="11" key="1">
    <citation type="submission" date="2008-08" db="EMBL/GenBank/DDBJ databases">
        <title>Nucleotide Diversity and Divergence in the Loblolly Pine Gene Space.</title>
        <authorList>
            <person name="Neale D.B."/>
            <person name="Wegrzyn J.L."/>
            <person name="Lee J.M."/>
            <person name="Eckert A.J."/>
            <person name="Liechty J.D."/>
            <person name="Stevens K.A."/>
            <person name="Langley C.H."/>
        </authorList>
    </citation>
    <scope>NUCLEOTIDE SEQUENCE</scope>
    <source>
        <strain evidence="11">5316</strain>
        <strain evidence="13">5326</strain>
        <strain evidence="12">5329</strain>
        <tissue evidence="11">Megagametophyte</tissue>
    </source>
</reference>
<dbReference type="AlphaFoldDB" id="H9X9M8"/>
<organism evidence="11">
    <name type="scientific">Pinus taeda</name>
    <name type="common">Loblolly pine</name>
    <dbReference type="NCBI Taxonomy" id="3352"/>
    <lineage>
        <taxon>Eukaryota</taxon>
        <taxon>Viridiplantae</taxon>
        <taxon>Streptophyta</taxon>
        <taxon>Embryophyta</taxon>
        <taxon>Tracheophyta</taxon>
        <taxon>Spermatophyta</taxon>
        <taxon>Pinopsida</taxon>
        <taxon>Pinidae</taxon>
        <taxon>Conifers I</taxon>
        <taxon>Pinales</taxon>
        <taxon>Pinaceae</taxon>
        <taxon>Pinus</taxon>
        <taxon>Pinus subgen. Pinus</taxon>
    </lineage>
</organism>